<dbReference type="PANTHER" id="PTHR10088">
    <property type="entry name" value="GLUCOKINASE REGULATORY PROTEIN"/>
    <property type="match status" value="1"/>
</dbReference>
<dbReference type="GO" id="GO:0019899">
    <property type="term" value="F:enzyme binding"/>
    <property type="evidence" value="ECO:0007669"/>
    <property type="project" value="TreeGrafter"/>
</dbReference>
<evidence type="ECO:0000313" key="4">
    <source>
        <dbReference type="EMBL" id="TDK23011.1"/>
    </source>
</evidence>
<evidence type="ECO:0000256" key="1">
    <source>
        <dbReference type="ARBA" id="ARBA00023277"/>
    </source>
</evidence>
<dbReference type="GO" id="GO:0009750">
    <property type="term" value="P:response to fructose"/>
    <property type="evidence" value="ECO:0007669"/>
    <property type="project" value="TreeGrafter"/>
</dbReference>
<evidence type="ECO:0000256" key="2">
    <source>
        <dbReference type="SAM" id="SignalP"/>
    </source>
</evidence>
<comment type="caution">
    <text evidence="4">The sequence shown here is derived from an EMBL/GenBank/DDBJ whole genome shotgun (WGS) entry which is preliminary data.</text>
</comment>
<dbReference type="InterPro" id="IPR046348">
    <property type="entry name" value="SIS_dom_sf"/>
</dbReference>
<keyword evidence="5" id="KW-1185">Reference proteome</keyword>
<dbReference type="GO" id="GO:0070095">
    <property type="term" value="F:fructose-6-phosphate binding"/>
    <property type="evidence" value="ECO:0007669"/>
    <property type="project" value="TreeGrafter"/>
</dbReference>
<organism evidence="4 5">
    <name type="scientific">Luteimonas aestuarii</name>
    <dbReference type="NCBI Taxonomy" id="453837"/>
    <lineage>
        <taxon>Bacteria</taxon>
        <taxon>Pseudomonadati</taxon>
        <taxon>Pseudomonadota</taxon>
        <taxon>Gammaproteobacteria</taxon>
        <taxon>Lysobacterales</taxon>
        <taxon>Lysobacteraceae</taxon>
        <taxon>Luteimonas</taxon>
    </lineage>
</organism>
<evidence type="ECO:0000259" key="3">
    <source>
        <dbReference type="PROSITE" id="PS51464"/>
    </source>
</evidence>
<dbReference type="EMBL" id="SMTF01000011">
    <property type="protein sequence ID" value="TDK23011.1"/>
    <property type="molecule type" value="Genomic_DNA"/>
</dbReference>
<dbReference type="PANTHER" id="PTHR10088:SF4">
    <property type="entry name" value="GLUCOKINASE REGULATORY PROTEIN"/>
    <property type="match status" value="1"/>
</dbReference>
<dbReference type="RefSeq" id="WP_133322638.1">
    <property type="nucleotide sequence ID" value="NZ_SMTF01000011.1"/>
</dbReference>
<keyword evidence="2" id="KW-0732">Signal</keyword>
<keyword evidence="1" id="KW-0119">Carbohydrate metabolism</keyword>
<dbReference type="PROSITE" id="PS51464">
    <property type="entry name" value="SIS"/>
    <property type="match status" value="1"/>
</dbReference>
<dbReference type="InterPro" id="IPR001347">
    <property type="entry name" value="SIS_dom"/>
</dbReference>
<dbReference type="OrthoDB" id="9813395at2"/>
<reference evidence="4 5" key="1">
    <citation type="submission" date="2019-03" db="EMBL/GenBank/DDBJ databases">
        <title>Luteimonas zhaokaii sp.nov., isolated from the rectal contents of Plateau pika in Yushu, Qinghai Province, China.</title>
        <authorList>
            <person name="Zhang G."/>
        </authorList>
    </citation>
    <scope>NUCLEOTIDE SEQUENCE [LARGE SCALE GENOMIC DNA]</scope>
    <source>
        <strain evidence="4 5">B9</strain>
    </source>
</reference>
<feature type="chain" id="PRO_5020803399" description="SIS domain-containing protein" evidence="2">
    <location>
        <begin position="26"/>
        <end position="693"/>
    </location>
</feature>
<dbReference type="GO" id="GO:0005829">
    <property type="term" value="C:cytosol"/>
    <property type="evidence" value="ECO:0007669"/>
    <property type="project" value="TreeGrafter"/>
</dbReference>
<evidence type="ECO:0000313" key="5">
    <source>
        <dbReference type="Proteomes" id="UP000294796"/>
    </source>
</evidence>
<dbReference type="SUPFAM" id="SSF53697">
    <property type="entry name" value="SIS domain"/>
    <property type="match status" value="1"/>
</dbReference>
<accession>A0A4R5TQR0</accession>
<dbReference type="InterPro" id="IPR040190">
    <property type="entry name" value="MURQ/GCKR"/>
</dbReference>
<dbReference type="AlphaFoldDB" id="A0A4R5TQR0"/>
<feature type="signal peptide" evidence="2">
    <location>
        <begin position="1"/>
        <end position="25"/>
    </location>
</feature>
<dbReference type="GO" id="GO:0004857">
    <property type="term" value="F:enzyme inhibitor activity"/>
    <property type="evidence" value="ECO:0007669"/>
    <property type="project" value="TreeGrafter"/>
</dbReference>
<dbReference type="GO" id="GO:1901135">
    <property type="term" value="P:carbohydrate derivative metabolic process"/>
    <property type="evidence" value="ECO:0007669"/>
    <property type="project" value="InterPro"/>
</dbReference>
<dbReference type="Proteomes" id="UP000294796">
    <property type="component" value="Unassembled WGS sequence"/>
</dbReference>
<proteinExistence type="predicted"/>
<gene>
    <name evidence="4" type="ORF">E2F46_12745</name>
</gene>
<feature type="domain" description="SIS" evidence="3">
    <location>
        <begin position="117"/>
        <end position="324"/>
    </location>
</feature>
<dbReference type="Gene3D" id="3.40.50.10490">
    <property type="entry name" value="Glucose-6-phosphate isomerase like protein, domain 1"/>
    <property type="match status" value="2"/>
</dbReference>
<protein>
    <recommendedName>
        <fullName evidence="3">SIS domain-containing protein</fullName>
    </recommendedName>
</protein>
<dbReference type="GO" id="GO:0030246">
    <property type="term" value="F:carbohydrate binding"/>
    <property type="evidence" value="ECO:0007669"/>
    <property type="project" value="TreeGrafter"/>
</dbReference>
<dbReference type="GO" id="GO:0042593">
    <property type="term" value="P:glucose homeostasis"/>
    <property type="evidence" value="ECO:0007669"/>
    <property type="project" value="TreeGrafter"/>
</dbReference>
<name>A0A4R5TQR0_9GAMM</name>
<sequence>MPRLSPARTLLLCLAGMTAMAHATAAEPDTSVTTLLGITPSEESLDYVRTKQQFQLHTLLTEQRHPETMDLSRRIGADTVAGLQALFAVDRDVARTMNAVADDPARLQALQRASESMQRALRDGHRLYFYGTGSTGRLAETLESGLWRPFWQRAAQQPSWAKIEQALPGIADRVRGEITGGDRALISSLEGFEDLQLIGRLQLQDHGIGPGDVVFAVTEGGETSAVIGTALRGAEVNGNDPSRTWFVYNNPDDVLLPFERSRRVIGDDGITKVNLATGPQSITGSTRMQATTTSLYALGVVMEHAIHALLAPLLDADEMRALGFTETPDLAARLRHFALLQTVVASTAPSLSAWTDLEAGAYADGKHATYLAQRALMPVFVDVTERAPTFRLAPLDRNDASERRSWIQVWTPTRDPSEAWRALLHRPFHGLDPALYEAPFSNEIDDPYLRRSALRSLALAGEEQQHLYDLAYSEDNMRRAGPAAGDVGTLILLGEESPDALGLEWLRAFNAAEAATVVVRVSRTSLPDSTAQAVEVASPGTRVLQLTLPEEDPLELNQVIALKMLLNAHSTGIMAKLGRVVGNTMTAVQPGNLKLIGRATYLLQSHVNAVLGSEAWARAHGEHAPLSYAEANAVLFDVIEQRRARPALAASPEVELCIVRILESLRTGRAIGWDDALALLGERTLDDYLAAFD</sequence>